<reference evidence="3 5" key="2">
    <citation type="submission" date="2018-10" db="EMBL/GenBank/DDBJ databases">
        <title>Genomic Encyclopedia of Archaeal and Bacterial Type Strains, Phase II (KMG-II): from individual species to whole genera.</title>
        <authorList>
            <person name="Goeker M."/>
        </authorList>
    </citation>
    <scope>NUCLEOTIDE SEQUENCE [LARGE SCALE GENOMIC DNA]</scope>
    <source>
        <strain evidence="3 5">DSM 21886</strain>
    </source>
</reference>
<evidence type="ECO:0000313" key="3">
    <source>
        <dbReference type="EMBL" id="RLJ24626.1"/>
    </source>
</evidence>
<organism evidence="3 5">
    <name type="scientific">Flavobacterium lindanitolerans</name>
    <dbReference type="NCBI Taxonomy" id="428988"/>
    <lineage>
        <taxon>Bacteria</taxon>
        <taxon>Pseudomonadati</taxon>
        <taxon>Bacteroidota</taxon>
        <taxon>Flavobacteriia</taxon>
        <taxon>Flavobacteriales</taxon>
        <taxon>Flavobacteriaceae</taxon>
        <taxon>Flavobacterium</taxon>
    </lineage>
</organism>
<evidence type="ECO:0000313" key="4">
    <source>
        <dbReference type="Proteomes" id="UP000233767"/>
    </source>
</evidence>
<keyword evidence="4" id="KW-1185">Reference proteome</keyword>
<dbReference type="AlphaFoldDB" id="A0A497UA62"/>
<dbReference type="InterPro" id="IPR024510">
    <property type="entry name" value="DUF2589"/>
</dbReference>
<proteinExistence type="predicted"/>
<dbReference type="Pfam" id="PF11655">
    <property type="entry name" value="DUF2589"/>
    <property type="match status" value="1"/>
</dbReference>
<feature type="region of interest" description="Disordered" evidence="1">
    <location>
        <begin position="195"/>
        <end position="233"/>
    </location>
</feature>
<dbReference type="Proteomes" id="UP000275027">
    <property type="component" value="Unassembled WGS sequence"/>
</dbReference>
<protein>
    <submittedName>
        <fullName evidence="3">Uncharacterized protein DUF2589</fullName>
    </submittedName>
</protein>
<sequence length="233" mass="24766">MNIGDQFRGLPMEDLIGGPLSAAVKSNTDLAKSTAAFINDIGFEKVKDADGSIMPGPARMVDFVFERPGQDKEGNATVEEVKMKVPMLAIVPIPNLQVDLVDITFDMEVKSSTKSVESSASKGEFSASMSAKIAFFSVNASVSGSISSSKENTRSTDHSAKYHVAVKATNHGMPEGLARVLDIMNDAAKPRQIVAYKPNANGEIERGEDGKPTEQGKLVNADGTEVTPTSDTN</sequence>
<dbReference type="EMBL" id="PJND01000007">
    <property type="protein sequence ID" value="PKW30288.1"/>
    <property type="molecule type" value="Genomic_DNA"/>
</dbReference>
<evidence type="ECO:0000256" key="1">
    <source>
        <dbReference type="SAM" id="MobiDB-lite"/>
    </source>
</evidence>
<gene>
    <name evidence="2" type="ORF">B0G92_1946</name>
    <name evidence="3" type="ORF">CLV50_2517</name>
</gene>
<accession>A0A497UA62</accession>
<feature type="compositionally biased region" description="Basic and acidic residues" evidence="1">
    <location>
        <begin position="203"/>
        <end position="214"/>
    </location>
</feature>
<comment type="caution">
    <text evidence="3">The sequence shown here is derived from an EMBL/GenBank/DDBJ whole genome shotgun (WGS) entry which is preliminary data.</text>
</comment>
<dbReference type="RefSeq" id="WP_082482210.1">
    <property type="nucleotide sequence ID" value="NZ_CALHAS010000007.1"/>
</dbReference>
<reference evidence="2 4" key="1">
    <citation type="submission" date="2017-12" db="EMBL/GenBank/DDBJ databases">
        <title>Genomic Encyclopedia of Type Strains, Phase III (KMG-III): the genomes of soil and plant-associated and newly described type strains.</title>
        <authorList>
            <person name="Whitman W."/>
        </authorList>
    </citation>
    <scope>NUCLEOTIDE SEQUENCE [LARGE SCALE GENOMIC DNA]</scope>
    <source>
        <strain evidence="2 4">IP-10</strain>
    </source>
</reference>
<dbReference type="Proteomes" id="UP000233767">
    <property type="component" value="Unassembled WGS sequence"/>
</dbReference>
<evidence type="ECO:0000313" key="5">
    <source>
        <dbReference type="Proteomes" id="UP000275027"/>
    </source>
</evidence>
<name>A0A497UA62_9FLAO</name>
<evidence type="ECO:0000313" key="2">
    <source>
        <dbReference type="EMBL" id="PKW30288.1"/>
    </source>
</evidence>
<dbReference type="EMBL" id="RCCB01000012">
    <property type="protein sequence ID" value="RLJ24626.1"/>
    <property type="molecule type" value="Genomic_DNA"/>
</dbReference>